<comment type="caution">
    <text evidence="8">The sequence shown here is derived from an EMBL/GenBank/DDBJ whole genome shotgun (WGS) entry which is preliminary data.</text>
</comment>
<dbReference type="EMBL" id="JACICF010000001">
    <property type="protein sequence ID" value="MBB3764109.1"/>
    <property type="molecule type" value="Genomic_DNA"/>
</dbReference>
<evidence type="ECO:0000256" key="4">
    <source>
        <dbReference type="ARBA" id="ARBA00022982"/>
    </source>
</evidence>
<reference evidence="8 9" key="1">
    <citation type="submission" date="2020-08" db="EMBL/GenBank/DDBJ databases">
        <title>Genomic Encyclopedia of Type Strains, Phase IV (KMG-IV): sequencing the most valuable type-strain genomes for metagenomic binning, comparative biology and taxonomic classification.</title>
        <authorList>
            <person name="Goeker M."/>
        </authorList>
    </citation>
    <scope>NUCLEOTIDE SEQUENCE [LARGE SCALE GENOMIC DNA]</scope>
    <source>
        <strain evidence="8 9">DSM 24194</strain>
    </source>
</reference>
<dbReference type="PROSITE" id="PS51007">
    <property type="entry name" value="CYTC"/>
    <property type="match status" value="2"/>
</dbReference>
<dbReference type="Pfam" id="PF13442">
    <property type="entry name" value="Cytochrome_CBB3"/>
    <property type="match status" value="1"/>
</dbReference>
<dbReference type="RefSeq" id="WP_183933397.1">
    <property type="nucleotide sequence ID" value="NZ_JACICF010000001.1"/>
</dbReference>
<gene>
    <name evidence="8" type="ORF">FHS50_001132</name>
</gene>
<dbReference type="GO" id="GO:0020037">
    <property type="term" value="F:heme binding"/>
    <property type="evidence" value="ECO:0007669"/>
    <property type="project" value="InterPro"/>
</dbReference>
<accession>A0A839YY84</accession>
<dbReference type="GO" id="GO:0009055">
    <property type="term" value="F:electron transfer activity"/>
    <property type="evidence" value="ECO:0007669"/>
    <property type="project" value="InterPro"/>
</dbReference>
<dbReference type="InterPro" id="IPR036909">
    <property type="entry name" value="Cyt_c-like_dom_sf"/>
</dbReference>
<keyword evidence="9" id="KW-1185">Reference proteome</keyword>
<evidence type="ECO:0000256" key="3">
    <source>
        <dbReference type="ARBA" id="ARBA00022723"/>
    </source>
</evidence>
<dbReference type="InterPro" id="IPR009056">
    <property type="entry name" value="Cyt_c-like_dom"/>
</dbReference>
<organism evidence="8 9">
    <name type="scientific">Sphingomicrobium lutaoense</name>
    <dbReference type="NCBI Taxonomy" id="515949"/>
    <lineage>
        <taxon>Bacteria</taxon>
        <taxon>Pseudomonadati</taxon>
        <taxon>Pseudomonadota</taxon>
        <taxon>Alphaproteobacteria</taxon>
        <taxon>Sphingomonadales</taxon>
        <taxon>Sphingomonadaceae</taxon>
        <taxon>Sphingomicrobium</taxon>
    </lineage>
</organism>
<evidence type="ECO:0000256" key="1">
    <source>
        <dbReference type="ARBA" id="ARBA00022448"/>
    </source>
</evidence>
<dbReference type="Proteomes" id="UP000578569">
    <property type="component" value="Unassembled WGS sequence"/>
</dbReference>
<evidence type="ECO:0000313" key="8">
    <source>
        <dbReference type="EMBL" id="MBB3764109.1"/>
    </source>
</evidence>
<evidence type="ECO:0000256" key="6">
    <source>
        <dbReference type="PROSITE-ProRule" id="PRU00433"/>
    </source>
</evidence>
<dbReference type="PANTHER" id="PTHR33751">
    <property type="entry name" value="CBB3-TYPE CYTOCHROME C OXIDASE SUBUNIT FIXP"/>
    <property type="match status" value="1"/>
</dbReference>
<keyword evidence="1" id="KW-0813">Transport</keyword>
<dbReference type="PROSITE" id="PS51257">
    <property type="entry name" value="PROKAR_LIPOPROTEIN"/>
    <property type="match status" value="1"/>
</dbReference>
<evidence type="ECO:0000259" key="7">
    <source>
        <dbReference type="PROSITE" id="PS51007"/>
    </source>
</evidence>
<keyword evidence="5 6" id="KW-0408">Iron</keyword>
<keyword evidence="2 6" id="KW-0349">Heme</keyword>
<name>A0A839YY84_9SPHN</name>
<sequence>MKNGIAIIVAVGLAAAGCNYALEDRAIPLAQASFDGASGNPVRHGERLGTVLGCNSCHGADYQGGSYSDDPDGGFIFASNLTRRVSALGDRELEALLREGVHPRRDALWYMPARTLQRLSDRDMKALIAFLRTLRPAGRDWPLPADGPATEALLGYGILDKGPAQVKRYAEHMPPDRGAALAKGRYIAAVTCAECHGAALGGGTAAPPIDRIAEKGREQLAMVLRTGTRPDGSAHGVMRYVAARNLSALTERENEALLDYLMTLGDARVSE</sequence>
<evidence type="ECO:0000256" key="5">
    <source>
        <dbReference type="ARBA" id="ARBA00023004"/>
    </source>
</evidence>
<keyword evidence="4" id="KW-0249">Electron transport</keyword>
<protein>
    <submittedName>
        <fullName evidence="8">Mono/diheme cytochrome c family protein</fullName>
    </submittedName>
</protein>
<proteinExistence type="predicted"/>
<dbReference type="SUPFAM" id="SSF46626">
    <property type="entry name" value="Cytochrome c"/>
    <property type="match status" value="2"/>
</dbReference>
<dbReference type="AlphaFoldDB" id="A0A839YY84"/>
<dbReference type="Gene3D" id="1.10.760.10">
    <property type="entry name" value="Cytochrome c-like domain"/>
    <property type="match status" value="2"/>
</dbReference>
<keyword evidence="3 6" id="KW-0479">Metal-binding</keyword>
<feature type="domain" description="Cytochrome c" evidence="7">
    <location>
        <begin position="34"/>
        <end position="135"/>
    </location>
</feature>
<dbReference type="PANTHER" id="PTHR33751:SF9">
    <property type="entry name" value="CYTOCHROME C4"/>
    <property type="match status" value="1"/>
</dbReference>
<dbReference type="GO" id="GO:0046872">
    <property type="term" value="F:metal ion binding"/>
    <property type="evidence" value="ECO:0007669"/>
    <property type="project" value="UniProtKB-KW"/>
</dbReference>
<evidence type="ECO:0000256" key="2">
    <source>
        <dbReference type="ARBA" id="ARBA00022617"/>
    </source>
</evidence>
<evidence type="ECO:0000313" key="9">
    <source>
        <dbReference type="Proteomes" id="UP000578569"/>
    </source>
</evidence>
<dbReference type="InterPro" id="IPR050597">
    <property type="entry name" value="Cytochrome_c_Oxidase_Subunit"/>
</dbReference>
<feature type="domain" description="Cytochrome c" evidence="7">
    <location>
        <begin position="179"/>
        <end position="265"/>
    </location>
</feature>
<dbReference type="Pfam" id="PF00034">
    <property type="entry name" value="Cytochrom_C"/>
    <property type="match status" value="1"/>
</dbReference>